<sequence>MNKLKQIEAFLATIEAGSFTKAAIGKSVTPAMIGRRVDALEQRLGTKLIHRSTRHLAITEEGSVYAKTCKVLLDELNQLESSLSERNFKVSGHLLVSAPASFGRLHVAAHAHSFMEKYPNVEMSFNLSDELIDFANERYDISIRFGDVVDPKCTAVRLARNRRVVCATKKYLDKYGTPTSIDDLADHNCLSFNLRGSLQRQWKFKLKGNIVNVRVKGSFSCNDGDILHHWTLQDLGLQWRSYWEVEQYIKSGKLIPVLEKYELPDYDIMAVYPKSRFVPAKVRMFIEHLKEIYAKQGFSPNSELKLK</sequence>
<reference evidence="6 7" key="1">
    <citation type="journal article" date="2014" name="Int. J. Syst. Evol. Microbiol.">
        <title>Sneathiella chungangensis sp. nov., isolated from a marine sand, and emended description of the genus Sneathiella.</title>
        <authorList>
            <person name="Siamphan C."/>
            <person name="Kim H."/>
            <person name="Lee J.S."/>
            <person name="Kim W."/>
        </authorList>
    </citation>
    <scope>NUCLEOTIDE SEQUENCE [LARGE SCALE GENOMIC DNA]</scope>
    <source>
        <strain evidence="6 7">KCTC 32476</strain>
    </source>
</reference>
<dbReference type="GO" id="GO:0006351">
    <property type="term" value="P:DNA-templated transcription"/>
    <property type="evidence" value="ECO:0007669"/>
    <property type="project" value="TreeGrafter"/>
</dbReference>
<dbReference type="FunFam" id="3.40.190.290:FF:000001">
    <property type="entry name" value="Transcriptional regulator, LysR family"/>
    <property type="match status" value="1"/>
</dbReference>
<dbReference type="SUPFAM" id="SSF46785">
    <property type="entry name" value="Winged helix' DNA-binding domain"/>
    <property type="match status" value="1"/>
</dbReference>
<dbReference type="InterPro" id="IPR000847">
    <property type="entry name" value="LysR_HTH_N"/>
</dbReference>
<dbReference type="Proteomes" id="UP000445696">
    <property type="component" value="Unassembled WGS sequence"/>
</dbReference>
<evidence type="ECO:0000256" key="2">
    <source>
        <dbReference type="ARBA" id="ARBA00023015"/>
    </source>
</evidence>
<dbReference type="SUPFAM" id="SSF53850">
    <property type="entry name" value="Periplasmic binding protein-like II"/>
    <property type="match status" value="1"/>
</dbReference>
<feature type="domain" description="HTH lysR-type" evidence="5">
    <location>
        <begin position="1"/>
        <end position="59"/>
    </location>
</feature>
<keyword evidence="7" id="KW-1185">Reference proteome</keyword>
<dbReference type="PANTHER" id="PTHR30537:SF5">
    <property type="entry name" value="HTH-TYPE TRANSCRIPTIONAL ACTIVATOR TTDR-RELATED"/>
    <property type="match status" value="1"/>
</dbReference>
<dbReference type="PROSITE" id="PS50931">
    <property type="entry name" value="HTH_LYSR"/>
    <property type="match status" value="1"/>
</dbReference>
<evidence type="ECO:0000256" key="1">
    <source>
        <dbReference type="ARBA" id="ARBA00009437"/>
    </source>
</evidence>
<evidence type="ECO:0000256" key="4">
    <source>
        <dbReference type="ARBA" id="ARBA00023163"/>
    </source>
</evidence>
<proteinExistence type="inferred from homology"/>
<organism evidence="6 7">
    <name type="scientific">Sneathiella chungangensis</name>
    <dbReference type="NCBI Taxonomy" id="1418234"/>
    <lineage>
        <taxon>Bacteria</taxon>
        <taxon>Pseudomonadati</taxon>
        <taxon>Pseudomonadota</taxon>
        <taxon>Alphaproteobacteria</taxon>
        <taxon>Sneathiellales</taxon>
        <taxon>Sneathiellaceae</taxon>
        <taxon>Sneathiella</taxon>
    </lineage>
</organism>
<dbReference type="Gene3D" id="1.10.10.10">
    <property type="entry name" value="Winged helix-like DNA-binding domain superfamily/Winged helix DNA-binding domain"/>
    <property type="match status" value="1"/>
</dbReference>
<gene>
    <name evidence="6" type="ORF">GQF03_12890</name>
</gene>
<dbReference type="RefSeq" id="WP_161339691.1">
    <property type="nucleotide sequence ID" value="NZ_JBHSDG010000003.1"/>
</dbReference>
<dbReference type="InterPro" id="IPR005119">
    <property type="entry name" value="LysR_subst-bd"/>
</dbReference>
<evidence type="ECO:0000313" key="6">
    <source>
        <dbReference type="EMBL" id="MZR23226.1"/>
    </source>
</evidence>
<dbReference type="EMBL" id="WTVA01000014">
    <property type="protein sequence ID" value="MZR23226.1"/>
    <property type="molecule type" value="Genomic_DNA"/>
</dbReference>
<evidence type="ECO:0000259" key="5">
    <source>
        <dbReference type="PROSITE" id="PS50931"/>
    </source>
</evidence>
<dbReference type="Pfam" id="PF00126">
    <property type="entry name" value="HTH_1"/>
    <property type="match status" value="1"/>
</dbReference>
<name>A0A845MIS4_9PROT</name>
<evidence type="ECO:0000256" key="3">
    <source>
        <dbReference type="ARBA" id="ARBA00023125"/>
    </source>
</evidence>
<dbReference type="CDD" id="cd08422">
    <property type="entry name" value="PBP2_CrgA_like"/>
    <property type="match status" value="1"/>
</dbReference>
<dbReference type="PANTHER" id="PTHR30537">
    <property type="entry name" value="HTH-TYPE TRANSCRIPTIONAL REGULATOR"/>
    <property type="match status" value="1"/>
</dbReference>
<keyword evidence="4" id="KW-0804">Transcription</keyword>
<keyword evidence="2" id="KW-0805">Transcription regulation</keyword>
<dbReference type="InterPro" id="IPR058163">
    <property type="entry name" value="LysR-type_TF_proteobact-type"/>
</dbReference>
<dbReference type="Pfam" id="PF03466">
    <property type="entry name" value="LysR_substrate"/>
    <property type="match status" value="1"/>
</dbReference>
<keyword evidence="3" id="KW-0238">DNA-binding</keyword>
<accession>A0A845MIS4</accession>
<dbReference type="Gene3D" id="3.40.190.290">
    <property type="match status" value="1"/>
</dbReference>
<comment type="similarity">
    <text evidence="1">Belongs to the LysR transcriptional regulatory family.</text>
</comment>
<comment type="caution">
    <text evidence="6">The sequence shown here is derived from an EMBL/GenBank/DDBJ whole genome shotgun (WGS) entry which is preliminary data.</text>
</comment>
<dbReference type="InterPro" id="IPR036388">
    <property type="entry name" value="WH-like_DNA-bd_sf"/>
</dbReference>
<dbReference type="GO" id="GO:0043565">
    <property type="term" value="F:sequence-specific DNA binding"/>
    <property type="evidence" value="ECO:0007669"/>
    <property type="project" value="TreeGrafter"/>
</dbReference>
<dbReference type="OrthoDB" id="9812435at2"/>
<evidence type="ECO:0000313" key="7">
    <source>
        <dbReference type="Proteomes" id="UP000445696"/>
    </source>
</evidence>
<dbReference type="GO" id="GO:0003700">
    <property type="term" value="F:DNA-binding transcription factor activity"/>
    <property type="evidence" value="ECO:0007669"/>
    <property type="project" value="InterPro"/>
</dbReference>
<dbReference type="InterPro" id="IPR036390">
    <property type="entry name" value="WH_DNA-bd_sf"/>
</dbReference>
<protein>
    <submittedName>
        <fullName evidence="6">LysR family transcriptional regulator</fullName>
    </submittedName>
</protein>
<dbReference type="AlphaFoldDB" id="A0A845MIS4"/>